<sequence length="685" mass="73496">MDSKCASTYLGGKRQMKGLKRACWECKKRKIHGSSSQTDVSIYSSMSTPTGPGRVAQETTCQMHMGERLGKLEQLFERFVCRKNSAVFSPEVPRSPTLVGSSDTQSKLSAPVMSSDAQSVSSIGDGILGAQTWKSAPAIRPLPSQPDCTQQPSSCDAVHRSLTALLPSQHDADIIFESSNGWMILKDVYSAAKMIYVNEDEQSYALDMAAVARERSIIVARTLLHLAICINSLPPGFEESRLTNIWSLEATSQNYVSTVNSLVTNTDEYMLTLHGLECLMLLSLYHMSSANLRQAWLVVRRAMNLAHLMGFHRMVTQRDMEPPIPAVSNAKALWRRFVDLDRYLGLHLRLPFGADDVPVSEDADLQIIHRARLNALTKEIAELERDTTPQSCRQTSGTCPTFRLRRGHRNFHPPAVPAAGAAREPVRVLQGDGAAGQPQRADAVVCTAQRQHHAGVLPDGGDWRLHRGGDADAGHCRRAGDQGEGRGAEGQGHRLCDDLPADWRDGEAGAGVAARADRGAQRSGAEEAAVVAGPQQAGAGQGAADDPVLWGARRVIQGLGGRSMTCGSSTSTDSRRTHPSAALPAGRAVMVAQRADDNVVLVRDGEGPSERSSRRHGQHLSAVSREGGTSPGAGEVLGRGRGVNGTCRALQRQGAAVSELENVSQKASSWSCSAHQAPGANAGRG</sequence>
<evidence type="ECO:0000313" key="1">
    <source>
        <dbReference type="EMBL" id="KAJ8107302.1"/>
    </source>
</evidence>
<dbReference type="Proteomes" id="UP001153331">
    <property type="component" value="Unassembled WGS sequence"/>
</dbReference>
<accession>A0ACC2HW22</accession>
<gene>
    <name evidence="1" type="ORF">OPT61_g8960</name>
</gene>
<protein>
    <submittedName>
        <fullName evidence="1">Uncharacterized protein</fullName>
    </submittedName>
</protein>
<proteinExistence type="predicted"/>
<organism evidence="1 2">
    <name type="scientific">Boeremia exigua</name>
    <dbReference type="NCBI Taxonomy" id="749465"/>
    <lineage>
        <taxon>Eukaryota</taxon>
        <taxon>Fungi</taxon>
        <taxon>Dikarya</taxon>
        <taxon>Ascomycota</taxon>
        <taxon>Pezizomycotina</taxon>
        <taxon>Dothideomycetes</taxon>
        <taxon>Pleosporomycetidae</taxon>
        <taxon>Pleosporales</taxon>
        <taxon>Pleosporineae</taxon>
        <taxon>Didymellaceae</taxon>
        <taxon>Boeremia</taxon>
    </lineage>
</organism>
<reference evidence="1" key="1">
    <citation type="submission" date="2022-11" db="EMBL/GenBank/DDBJ databases">
        <title>Genome Sequence of Boeremia exigua.</title>
        <authorList>
            <person name="Buettner E."/>
        </authorList>
    </citation>
    <scope>NUCLEOTIDE SEQUENCE</scope>
    <source>
        <strain evidence="1">CU02</strain>
    </source>
</reference>
<comment type="caution">
    <text evidence="1">The sequence shown here is derived from an EMBL/GenBank/DDBJ whole genome shotgun (WGS) entry which is preliminary data.</text>
</comment>
<keyword evidence="2" id="KW-1185">Reference proteome</keyword>
<name>A0ACC2HW22_9PLEO</name>
<evidence type="ECO:0000313" key="2">
    <source>
        <dbReference type="Proteomes" id="UP001153331"/>
    </source>
</evidence>
<dbReference type="EMBL" id="JAPHNI010000959">
    <property type="protein sequence ID" value="KAJ8107302.1"/>
    <property type="molecule type" value="Genomic_DNA"/>
</dbReference>